<dbReference type="EMBL" id="CP017476">
    <property type="protein sequence ID" value="AOW13716.1"/>
    <property type="molecule type" value="Genomic_DNA"/>
</dbReference>
<reference evidence="4 5" key="1">
    <citation type="submission" date="2016-02" db="EMBL/GenBank/DDBJ databases">
        <title>Draft genome sequence of Hydrogenophaga sp. LPB0072.</title>
        <authorList>
            <person name="Shin S.-K."/>
            <person name="Yi H."/>
        </authorList>
    </citation>
    <scope>NUCLEOTIDE SEQUENCE [LARGE SCALE GENOMIC DNA]</scope>
    <source>
        <strain evidence="4 5">LPB0072</strain>
    </source>
</reference>
<dbReference type="KEGG" id="hyl:LPB072_13560"/>
<name>A0A167I1Q6_9BURK</name>
<dbReference type="EMBL" id="LVWD01000013">
    <property type="protein sequence ID" value="OAD42013.1"/>
    <property type="molecule type" value="Genomic_DNA"/>
</dbReference>
<evidence type="ECO:0000256" key="2">
    <source>
        <dbReference type="SAM" id="SignalP"/>
    </source>
</evidence>
<evidence type="ECO:0000313" key="5">
    <source>
        <dbReference type="Proteomes" id="UP000185657"/>
    </source>
</evidence>
<reference evidence="3 6" key="2">
    <citation type="submission" date="2016-10" db="EMBL/GenBank/DDBJ databases">
        <title>Hydorgenophaga sp. LPB0072 isolated from gastropod.</title>
        <authorList>
            <person name="Kim E."/>
            <person name="Yi H."/>
        </authorList>
    </citation>
    <scope>NUCLEOTIDE SEQUENCE [LARGE SCALE GENOMIC DNA]</scope>
    <source>
        <strain evidence="3 6">LPB0072</strain>
    </source>
</reference>
<evidence type="ECO:0000256" key="1">
    <source>
        <dbReference type="SAM" id="MobiDB-lite"/>
    </source>
</evidence>
<feature type="signal peptide" evidence="2">
    <location>
        <begin position="1"/>
        <end position="19"/>
    </location>
</feature>
<dbReference type="AlphaFoldDB" id="A0A167I1Q6"/>
<sequence length="85" mass="9154">MKTTTTAAATLLTALATLAGCSAQQGYAGAQSWKRNQCSKIVDAQERLRCLREADQSYDSYQKEAEAATKKPAQDRATAAESPQQ</sequence>
<protein>
    <recommendedName>
        <fullName evidence="7">Lipoprotein</fullName>
    </recommendedName>
</protein>
<feature type="compositionally biased region" description="Basic and acidic residues" evidence="1">
    <location>
        <begin position="61"/>
        <end position="74"/>
    </location>
</feature>
<evidence type="ECO:0008006" key="7">
    <source>
        <dbReference type="Google" id="ProtNLM"/>
    </source>
</evidence>
<dbReference type="PROSITE" id="PS51257">
    <property type="entry name" value="PROKAR_LIPOPROTEIN"/>
    <property type="match status" value="1"/>
</dbReference>
<proteinExistence type="predicted"/>
<dbReference type="STRING" id="1763535.LPB072_13560"/>
<evidence type="ECO:0000313" key="6">
    <source>
        <dbReference type="Proteomes" id="UP000185680"/>
    </source>
</evidence>
<feature type="chain" id="PRO_5044005520" description="Lipoprotein" evidence="2">
    <location>
        <begin position="20"/>
        <end position="85"/>
    </location>
</feature>
<keyword evidence="2" id="KW-0732">Signal</keyword>
<dbReference type="Proteomes" id="UP000185657">
    <property type="component" value="Unassembled WGS sequence"/>
</dbReference>
<gene>
    <name evidence="3" type="ORF">LPB072_13560</name>
    <name evidence="4" type="ORF">LPB72_12180</name>
</gene>
<accession>A0A167I1Q6</accession>
<organism evidence="3 6">
    <name type="scientific">Hydrogenophaga crassostreae</name>
    <dbReference type="NCBI Taxonomy" id="1763535"/>
    <lineage>
        <taxon>Bacteria</taxon>
        <taxon>Pseudomonadati</taxon>
        <taxon>Pseudomonadota</taxon>
        <taxon>Betaproteobacteria</taxon>
        <taxon>Burkholderiales</taxon>
        <taxon>Comamonadaceae</taxon>
        <taxon>Hydrogenophaga</taxon>
    </lineage>
</organism>
<dbReference type="RefSeq" id="WP_066090730.1">
    <property type="nucleotide sequence ID" value="NZ_CP017476.1"/>
</dbReference>
<dbReference type="OrthoDB" id="8549796at2"/>
<dbReference type="Proteomes" id="UP000185680">
    <property type="component" value="Chromosome"/>
</dbReference>
<evidence type="ECO:0000313" key="3">
    <source>
        <dbReference type="EMBL" id="AOW13716.1"/>
    </source>
</evidence>
<evidence type="ECO:0000313" key="4">
    <source>
        <dbReference type="EMBL" id="OAD42013.1"/>
    </source>
</evidence>
<feature type="region of interest" description="Disordered" evidence="1">
    <location>
        <begin position="61"/>
        <end position="85"/>
    </location>
</feature>
<keyword evidence="5" id="KW-1185">Reference proteome</keyword>